<organism evidence="1 2">
    <name type="scientific">Paxillus rubicundulus Ve08.2h10</name>
    <dbReference type="NCBI Taxonomy" id="930991"/>
    <lineage>
        <taxon>Eukaryota</taxon>
        <taxon>Fungi</taxon>
        <taxon>Dikarya</taxon>
        <taxon>Basidiomycota</taxon>
        <taxon>Agaricomycotina</taxon>
        <taxon>Agaricomycetes</taxon>
        <taxon>Agaricomycetidae</taxon>
        <taxon>Boletales</taxon>
        <taxon>Paxilineae</taxon>
        <taxon>Paxillaceae</taxon>
        <taxon>Paxillus</taxon>
    </lineage>
</organism>
<reference evidence="1 2" key="1">
    <citation type="submission" date="2014-04" db="EMBL/GenBank/DDBJ databases">
        <authorList>
            <consortium name="DOE Joint Genome Institute"/>
            <person name="Kuo A."/>
            <person name="Kohler A."/>
            <person name="Jargeat P."/>
            <person name="Nagy L.G."/>
            <person name="Floudas D."/>
            <person name="Copeland A."/>
            <person name="Barry K.W."/>
            <person name="Cichocki N."/>
            <person name="Veneault-Fourrey C."/>
            <person name="LaButti K."/>
            <person name="Lindquist E.A."/>
            <person name="Lipzen A."/>
            <person name="Lundell T."/>
            <person name="Morin E."/>
            <person name="Murat C."/>
            <person name="Sun H."/>
            <person name="Tunlid A."/>
            <person name="Henrissat B."/>
            <person name="Grigoriev I.V."/>
            <person name="Hibbett D.S."/>
            <person name="Martin F."/>
            <person name="Nordberg H.P."/>
            <person name="Cantor M.N."/>
            <person name="Hua S.X."/>
        </authorList>
    </citation>
    <scope>NUCLEOTIDE SEQUENCE [LARGE SCALE GENOMIC DNA]</scope>
    <source>
        <strain evidence="1 2">Ve08.2h10</strain>
    </source>
</reference>
<dbReference type="InParanoid" id="A0A0D0DRF3"/>
<accession>A0A0D0DRF3</accession>
<dbReference type="Proteomes" id="UP000054538">
    <property type="component" value="Unassembled WGS sequence"/>
</dbReference>
<dbReference type="HOGENOM" id="CLU_2904872_0_0_1"/>
<sequence length="62" mass="7282">MTKHLYSPFNHITWRNCHLDSVDSDAYTLIILSDPSQKDLYFKKYWGKSLHAKVLKNAEELA</sequence>
<dbReference type="AlphaFoldDB" id="A0A0D0DRF3"/>
<reference evidence="2" key="2">
    <citation type="submission" date="2015-01" db="EMBL/GenBank/DDBJ databases">
        <title>Evolutionary Origins and Diversification of the Mycorrhizal Mutualists.</title>
        <authorList>
            <consortium name="DOE Joint Genome Institute"/>
            <consortium name="Mycorrhizal Genomics Consortium"/>
            <person name="Kohler A."/>
            <person name="Kuo A."/>
            <person name="Nagy L.G."/>
            <person name="Floudas D."/>
            <person name="Copeland A."/>
            <person name="Barry K.W."/>
            <person name="Cichocki N."/>
            <person name="Veneault-Fourrey C."/>
            <person name="LaButti K."/>
            <person name="Lindquist E.A."/>
            <person name="Lipzen A."/>
            <person name="Lundell T."/>
            <person name="Morin E."/>
            <person name="Murat C."/>
            <person name="Riley R."/>
            <person name="Ohm R."/>
            <person name="Sun H."/>
            <person name="Tunlid A."/>
            <person name="Henrissat B."/>
            <person name="Grigoriev I.V."/>
            <person name="Hibbett D.S."/>
            <person name="Martin F."/>
        </authorList>
    </citation>
    <scope>NUCLEOTIDE SEQUENCE [LARGE SCALE GENOMIC DNA]</scope>
    <source>
        <strain evidence="2">Ve08.2h10</strain>
    </source>
</reference>
<proteinExistence type="predicted"/>
<gene>
    <name evidence="1" type="ORF">PAXRUDRAFT_722063</name>
</gene>
<evidence type="ECO:0000313" key="1">
    <source>
        <dbReference type="EMBL" id="KIK82270.1"/>
    </source>
</evidence>
<name>A0A0D0DRF3_9AGAM</name>
<dbReference type="OrthoDB" id="2690041at2759"/>
<evidence type="ECO:0000313" key="2">
    <source>
        <dbReference type="Proteomes" id="UP000054538"/>
    </source>
</evidence>
<keyword evidence="2" id="KW-1185">Reference proteome</keyword>
<dbReference type="EMBL" id="KN825649">
    <property type="protein sequence ID" value="KIK82270.1"/>
    <property type="molecule type" value="Genomic_DNA"/>
</dbReference>
<protein>
    <submittedName>
        <fullName evidence="1">Uncharacterized protein</fullName>
    </submittedName>
</protein>